<evidence type="ECO:0000313" key="1">
    <source>
        <dbReference type="EMBL" id="BAT75525.1"/>
    </source>
</evidence>
<dbReference type="AlphaFoldDB" id="A0A0S3R4K0"/>
<dbReference type="EMBL" id="AP015034">
    <property type="protein sequence ID" value="BAT75525.1"/>
    <property type="molecule type" value="Genomic_DNA"/>
</dbReference>
<dbReference type="Proteomes" id="UP000291084">
    <property type="component" value="Chromosome 1"/>
</dbReference>
<gene>
    <name evidence="1" type="primary">Vigan.01G339800</name>
    <name evidence="1" type="ORF">VIGAN_01339800</name>
</gene>
<dbReference type="GO" id="GO:0045053">
    <property type="term" value="P:protein retention in Golgi apparatus"/>
    <property type="evidence" value="ECO:0007669"/>
    <property type="project" value="TreeGrafter"/>
</dbReference>
<proteinExistence type="predicted"/>
<protein>
    <submittedName>
        <fullName evidence="1">Uncharacterized protein</fullName>
    </submittedName>
</protein>
<accession>A0A0S3R4K0</accession>
<sequence length="605" mass="68165">MMSFSRHNGLEMEKVGYEIYAEGPTRVLRICEIHNSFKMDTVLNLCSKVQLRVSQFAIHLLEHVKQEEDNNECKDFTPIVIAKLGNLHVITVSNNNQTYNQFSLQYMNLELKWNGAPFASMLRRHQLDYSDSNDSVLKIVFVVLTSYSNVKQFRYSSIFLQPIDLNLDEETLMKVASFWRTSLSDSESQRFYFDHFEIHPIKIIASFIPGESRSSYSSTQEALRSLIHSVIKVPPIKNMVVELNGVLITHALITIRELFIKCAQHYSWYAMRAIYIAKGSTLLPPDFVSIFDDLASSSLDVFFDPSRGLADLPGLTLGTFKIISKCIKGKGFSGTKRYFGDLGKTLRSAGSNIAFAAVAEISDSVLKGAEANGFNGLMSGFHQGILKLAMEPSVLGTALMEGGPDRKILLDRSPGVDELYIEGYIQAMLDAVYRQEYLRVRVIDNQVILKNLPPNHSLINEITNRVEEFLVSKALLKGDPSTTSRPLSRLRGESEWRIGPTVLTLFEHLFVSFAIRILRKRTNKFIFSINWGKKSEVGSHADVPASSSRKVQKVSFIRKWGIGKFVLSGLLAYIDGRLCRGIPNPVARRVVSGFLLSYIDQNDDE</sequence>
<dbReference type="InterPro" id="IPR026847">
    <property type="entry name" value="VPS13"/>
</dbReference>
<dbReference type="GO" id="GO:0006623">
    <property type="term" value="P:protein targeting to vacuole"/>
    <property type="evidence" value="ECO:0007669"/>
    <property type="project" value="TreeGrafter"/>
</dbReference>
<organism evidence="1 2">
    <name type="scientific">Vigna angularis var. angularis</name>
    <dbReference type="NCBI Taxonomy" id="157739"/>
    <lineage>
        <taxon>Eukaryota</taxon>
        <taxon>Viridiplantae</taxon>
        <taxon>Streptophyta</taxon>
        <taxon>Embryophyta</taxon>
        <taxon>Tracheophyta</taxon>
        <taxon>Spermatophyta</taxon>
        <taxon>Magnoliopsida</taxon>
        <taxon>eudicotyledons</taxon>
        <taxon>Gunneridae</taxon>
        <taxon>Pentapetalae</taxon>
        <taxon>rosids</taxon>
        <taxon>fabids</taxon>
        <taxon>Fabales</taxon>
        <taxon>Fabaceae</taxon>
        <taxon>Papilionoideae</taxon>
        <taxon>50 kb inversion clade</taxon>
        <taxon>NPAAA clade</taxon>
        <taxon>indigoferoid/millettioid clade</taxon>
        <taxon>Phaseoleae</taxon>
        <taxon>Vigna</taxon>
    </lineage>
</organism>
<reference evidence="1 2" key="1">
    <citation type="journal article" date="2015" name="Sci. Rep.">
        <title>The power of single molecule real-time sequencing technology in the de novo assembly of a eukaryotic genome.</title>
        <authorList>
            <person name="Sakai H."/>
            <person name="Naito K."/>
            <person name="Ogiso-Tanaka E."/>
            <person name="Takahashi Y."/>
            <person name="Iseki K."/>
            <person name="Muto C."/>
            <person name="Satou K."/>
            <person name="Teruya K."/>
            <person name="Shiroma A."/>
            <person name="Shimoji M."/>
            <person name="Hirano T."/>
            <person name="Itoh T."/>
            <person name="Kaga A."/>
            <person name="Tomooka N."/>
        </authorList>
    </citation>
    <scope>NUCLEOTIDE SEQUENCE [LARGE SCALE GENOMIC DNA]</scope>
    <source>
        <strain evidence="2">cv. Shumari</strain>
    </source>
</reference>
<dbReference type="PANTHER" id="PTHR16166:SF130">
    <property type="entry name" value="PROTEIN SORTING-ASSOCIATED PROTEIN, PUTATIVE (DUF1162)-RELATED"/>
    <property type="match status" value="1"/>
</dbReference>
<dbReference type="OrthoDB" id="1418444at2759"/>
<dbReference type="PANTHER" id="PTHR16166">
    <property type="entry name" value="VACUOLAR PROTEIN SORTING-ASSOCIATED PROTEIN VPS13"/>
    <property type="match status" value="1"/>
</dbReference>
<name>A0A0S3R4K0_PHAAN</name>
<evidence type="ECO:0000313" key="2">
    <source>
        <dbReference type="Proteomes" id="UP000291084"/>
    </source>
</evidence>
<keyword evidence="2" id="KW-1185">Reference proteome</keyword>